<keyword evidence="2" id="KW-1185">Reference proteome</keyword>
<evidence type="ECO:0008006" key="3">
    <source>
        <dbReference type="Google" id="ProtNLM"/>
    </source>
</evidence>
<feature type="non-terminal residue" evidence="1">
    <location>
        <position position="1"/>
    </location>
</feature>
<evidence type="ECO:0000313" key="1">
    <source>
        <dbReference type="EMBL" id="KAF1933528.1"/>
    </source>
</evidence>
<proteinExistence type="predicted"/>
<dbReference type="Proteomes" id="UP000800082">
    <property type="component" value="Unassembled WGS sequence"/>
</dbReference>
<gene>
    <name evidence="1" type="ORF">M421DRAFT_52252</name>
</gene>
<name>A0A6A5S2I1_9PLEO</name>
<dbReference type="AlphaFoldDB" id="A0A6A5S2I1"/>
<dbReference type="OrthoDB" id="3938460at2759"/>
<dbReference type="EMBL" id="ML978957">
    <property type="protein sequence ID" value="KAF1933528.1"/>
    <property type="molecule type" value="Genomic_DNA"/>
</dbReference>
<accession>A0A6A5S2I1</accession>
<dbReference type="GeneID" id="54352673"/>
<organism evidence="1 2">
    <name type="scientific">Didymella exigua CBS 183.55</name>
    <dbReference type="NCBI Taxonomy" id="1150837"/>
    <lineage>
        <taxon>Eukaryota</taxon>
        <taxon>Fungi</taxon>
        <taxon>Dikarya</taxon>
        <taxon>Ascomycota</taxon>
        <taxon>Pezizomycotina</taxon>
        <taxon>Dothideomycetes</taxon>
        <taxon>Pleosporomycetidae</taxon>
        <taxon>Pleosporales</taxon>
        <taxon>Pleosporineae</taxon>
        <taxon>Didymellaceae</taxon>
        <taxon>Didymella</taxon>
    </lineage>
</organism>
<dbReference type="RefSeq" id="XP_033453776.1">
    <property type="nucleotide sequence ID" value="XM_033595005.1"/>
</dbReference>
<reference evidence="1" key="1">
    <citation type="journal article" date="2020" name="Stud. Mycol.">
        <title>101 Dothideomycetes genomes: a test case for predicting lifestyles and emergence of pathogens.</title>
        <authorList>
            <person name="Haridas S."/>
            <person name="Albert R."/>
            <person name="Binder M."/>
            <person name="Bloem J."/>
            <person name="Labutti K."/>
            <person name="Salamov A."/>
            <person name="Andreopoulos B."/>
            <person name="Baker S."/>
            <person name="Barry K."/>
            <person name="Bills G."/>
            <person name="Bluhm B."/>
            <person name="Cannon C."/>
            <person name="Castanera R."/>
            <person name="Culley D."/>
            <person name="Daum C."/>
            <person name="Ezra D."/>
            <person name="Gonzalez J."/>
            <person name="Henrissat B."/>
            <person name="Kuo A."/>
            <person name="Liang C."/>
            <person name="Lipzen A."/>
            <person name="Lutzoni F."/>
            <person name="Magnuson J."/>
            <person name="Mondo S."/>
            <person name="Nolan M."/>
            <person name="Ohm R."/>
            <person name="Pangilinan J."/>
            <person name="Park H.-J."/>
            <person name="Ramirez L."/>
            <person name="Alfaro M."/>
            <person name="Sun H."/>
            <person name="Tritt A."/>
            <person name="Yoshinaga Y."/>
            <person name="Zwiers L.-H."/>
            <person name="Turgeon B."/>
            <person name="Goodwin S."/>
            <person name="Spatafora J."/>
            <person name="Crous P."/>
            <person name="Grigoriev I."/>
        </authorList>
    </citation>
    <scope>NUCLEOTIDE SEQUENCE</scope>
    <source>
        <strain evidence="1">CBS 183.55</strain>
    </source>
</reference>
<protein>
    <recommendedName>
        <fullName evidence="3">HTH CENPB-type domain-containing protein</fullName>
    </recommendedName>
</protein>
<evidence type="ECO:0000313" key="2">
    <source>
        <dbReference type="Proteomes" id="UP000800082"/>
    </source>
</evidence>
<sequence>WVTQFLHCHHKTLTYKWASAIDASRHNADDSKKCLYYFNLLQSKTNKYSIKPRHTYNIDKKGLAIRLVNRSKRVFSKAT</sequence>